<dbReference type="GO" id="GO:0012505">
    <property type="term" value="C:endomembrane system"/>
    <property type="evidence" value="ECO:0007669"/>
    <property type="project" value="UniProtKB-SubCell"/>
</dbReference>
<dbReference type="CDD" id="cd17502">
    <property type="entry name" value="MFS_Azr1_MDR_like"/>
    <property type="match status" value="1"/>
</dbReference>
<proteinExistence type="inferred from homology"/>
<feature type="transmembrane region" description="Helical" evidence="7">
    <location>
        <begin position="414"/>
        <end position="436"/>
    </location>
</feature>
<feature type="transmembrane region" description="Helical" evidence="7">
    <location>
        <begin position="310"/>
        <end position="329"/>
    </location>
</feature>
<evidence type="ECO:0000313" key="9">
    <source>
        <dbReference type="EMBL" id="KIK80219.1"/>
    </source>
</evidence>
<dbReference type="GO" id="GO:0022857">
    <property type="term" value="F:transmembrane transporter activity"/>
    <property type="evidence" value="ECO:0007669"/>
    <property type="project" value="InterPro"/>
</dbReference>
<dbReference type="InterPro" id="IPR020846">
    <property type="entry name" value="MFS_dom"/>
</dbReference>
<feature type="transmembrane region" description="Helical" evidence="7">
    <location>
        <begin position="275"/>
        <end position="298"/>
    </location>
</feature>
<dbReference type="PROSITE" id="PS50850">
    <property type="entry name" value="MFS"/>
    <property type="match status" value="1"/>
</dbReference>
<evidence type="ECO:0000313" key="10">
    <source>
        <dbReference type="Proteomes" id="UP000054538"/>
    </source>
</evidence>
<dbReference type="HOGENOM" id="CLU_000960_22_1_1"/>
<reference evidence="9 10" key="1">
    <citation type="submission" date="2014-04" db="EMBL/GenBank/DDBJ databases">
        <authorList>
            <consortium name="DOE Joint Genome Institute"/>
            <person name="Kuo A."/>
            <person name="Kohler A."/>
            <person name="Jargeat P."/>
            <person name="Nagy L.G."/>
            <person name="Floudas D."/>
            <person name="Copeland A."/>
            <person name="Barry K.W."/>
            <person name="Cichocki N."/>
            <person name="Veneault-Fourrey C."/>
            <person name="LaButti K."/>
            <person name="Lindquist E.A."/>
            <person name="Lipzen A."/>
            <person name="Lundell T."/>
            <person name="Morin E."/>
            <person name="Murat C."/>
            <person name="Sun H."/>
            <person name="Tunlid A."/>
            <person name="Henrissat B."/>
            <person name="Grigoriev I.V."/>
            <person name="Hibbett D.S."/>
            <person name="Martin F."/>
            <person name="Nordberg H.P."/>
            <person name="Cantor M.N."/>
            <person name="Hua S.X."/>
        </authorList>
    </citation>
    <scope>NUCLEOTIDE SEQUENCE [LARGE SCALE GENOMIC DNA]</scope>
    <source>
        <strain evidence="9 10">Ve08.2h10</strain>
    </source>
</reference>
<dbReference type="FunFam" id="1.20.1720.10:FF:000013">
    <property type="entry name" value="Related to multidrug resistance proteins"/>
    <property type="match status" value="1"/>
</dbReference>
<dbReference type="PANTHER" id="PTHR23501">
    <property type="entry name" value="MAJOR FACILITATOR SUPERFAMILY"/>
    <property type="match status" value="1"/>
</dbReference>
<accession>A0A0D0DG76</accession>
<keyword evidence="3" id="KW-0813">Transport</keyword>
<feature type="transmembrane region" description="Helical" evidence="7">
    <location>
        <begin position="113"/>
        <end position="132"/>
    </location>
</feature>
<dbReference type="PRINTS" id="PR01036">
    <property type="entry name" value="TCRTETB"/>
</dbReference>
<feature type="transmembrane region" description="Helical" evidence="7">
    <location>
        <begin position="381"/>
        <end position="402"/>
    </location>
</feature>
<sequence length="533" mass="56925">MLVFCGANLGVYSEDRFIISAITSPKPTELLYAWCQALATRSSDAHEGFHTQCYTSMTTLLPVTSPTTSPLKLTDQTNLLPFKKIVTVFSGLALCIVVSTLDSVIIATALPTISAAFNAGSVVSWVPSAYMLTSTSFQPLYGRLSDIFGRKAALCLAMAVFMIGSLLSGFSRSIIELIVCRGFAGAGGGGIISMAQIIMSDVVSLRDRGKYQGIIGGVIALGYAIGPPVGGALSERVSWRWCFWINLPISLSAICTVVFVLPLKPVQGDVKRRFLAVDYIGIGLTLAGSVLIILPLIWGGVRFPWNSPIILAPLCSGVLVVFLFCCWEWKGASLPIVPMYIFKHVTVTGVYIAMFVNGFIFFSSIYYLSQLFQVALGYSPIRSGVFLLPVLMGQSLASWIAGITMSRTGRYRTIIYAGFSVWTVGCGCLSTVTQSIPKALLVFYMLLAGIGAGQTLQPTTVAAQASVSRKDMSVVTAVRNFVRMFGGTLSLAIGSTLINNSLRTALSSLALTPSAIATIIDDPTILTSSTSTP</sequence>
<dbReference type="Gene3D" id="1.20.1720.10">
    <property type="entry name" value="Multidrug resistance protein D"/>
    <property type="match status" value="1"/>
</dbReference>
<evidence type="ECO:0000256" key="1">
    <source>
        <dbReference type="ARBA" id="ARBA00004127"/>
    </source>
</evidence>
<dbReference type="AlphaFoldDB" id="A0A0D0DG76"/>
<evidence type="ECO:0000256" key="4">
    <source>
        <dbReference type="ARBA" id="ARBA00022692"/>
    </source>
</evidence>
<dbReference type="SUPFAM" id="SSF103473">
    <property type="entry name" value="MFS general substrate transporter"/>
    <property type="match status" value="1"/>
</dbReference>
<dbReference type="OrthoDB" id="10021397at2759"/>
<dbReference type="InterPro" id="IPR036259">
    <property type="entry name" value="MFS_trans_sf"/>
</dbReference>
<dbReference type="EMBL" id="KN826071">
    <property type="protein sequence ID" value="KIK80219.1"/>
    <property type="molecule type" value="Genomic_DNA"/>
</dbReference>
<organism evidence="9 10">
    <name type="scientific">Paxillus rubicundulus Ve08.2h10</name>
    <dbReference type="NCBI Taxonomy" id="930991"/>
    <lineage>
        <taxon>Eukaryota</taxon>
        <taxon>Fungi</taxon>
        <taxon>Dikarya</taxon>
        <taxon>Basidiomycota</taxon>
        <taxon>Agaricomycotina</taxon>
        <taxon>Agaricomycetes</taxon>
        <taxon>Agaricomycetidae</taxon>
        <taxon>Boletales</taxon>
        <taxon>Paxilineae</taxon>
        <taxon>Paxillaceae</taxon>
        <taxon>Paxillus</taxon>
    </lineage>
</organism>
<dbReference type="Pfam" id="PF07690">
    <property type="entry name" value="MFS_1"/>
    <property type="match status" value="1"/>
</dbReference>
<evidence type="ECO:0000256" key="3">
    <source>
        <dbReference type="ARBA" id="ARBA00022448"/>
    </source>
</evidence>
<dbReference type="InterPro" id="IPR011701">
    <property type="entry name" value="MFS"/>
</dbReference>
<feature type="transmembrane region" description="Helical" evidence="7">
    <location>
        <begin position="243"/>
        <end position="263"/>
    </location>
</feature>
<dbReference type="PANTHER" id="PTHR23501:SF189">
    <property type="entry name" value="DRUG TRANSPORTER, PUTATIVE (AFU_ORTHOLOGUE AFUA_4G03920)-RELATED"/>
    <property type="match status" value="1"/>
</dbReference>
<dbReference type="GO" id="GO:0005886">
    <property type="term" value="C:plasma membrane"/>
    <property type="evidence" value="ECO:0007669"/>
    <property type="project" value="TreeGrafter"/>
</dbReference>
<name>A0A0D0DG76_9AGAM</name>
<feature type="transmembrane region" description="Helical" evidence="7">
    <location>
        <begin position="211"/>
        <end position="231"/>
    </location>
</feature>
<feature type="transmembrane region" description="Helical" evidence="7">
    <location>
        <begin position="85"/>
        <end position="107"/>
    </location>
</feature>
<dbReference type="InParanoid" id="A0A0D0DG76"/>
<comment type="subcellular location">
    <subcellularLocation>
        <location evidence="1">Endomembrane system</location>
        <topology evidence="1">Multi-pass membrane protein</topology>
    </subcellularLocation>
</comment>
<comment type="similarity">
    <text evidence="2">Belongs to the major facilitator superfamily.</text>
</comment>
<dbReference type="Gene3D" id="1.20.1250.20">
    <property type="entry name" value="MFS general substrate transporter like domains"/>
    <property type="match status" value="1"/>
</dbReference>
<feature type="transmembrane region" description="Helical" evidence="7">
    <location>
        <begin position="152"/>
        <end position="170"/>
    </location>
</feature>
<feature type="transmembrane region" description="Helical" evidence="7">
    <location>
        <begin position="182"/>
        <end position="199"/>
    </location>
</feature>
<evidence type="ECO:0000256" key="5">
    <source>
        <dbReference type="ARBA" id="ARBA00022989"/>
    </source>
</evidence>
<dbReference type="STRING" id="930991.A0A0D0DG76"/>
<protein>
    <recommendedName>
        <fullName evidence="8">Major facilitator superfamily (MFS) profile domain-containing protein</fullName>
    </recommendedName>
</protein>
<feature type="domain" description="Major facilitator superfamily (MFS) profile" evidence="8">
    <location>
        <begin position="88"/>
        <end position="533"/>
    </location>
</feature>
<keyword evidence="10" id="KW-1185">Reference proteome</keyword>
<keyword evidence="4 7" id="KW-0812">Transmembrane</keyword>
<evidence type="ECO:0000256" key="2">
    <source>
        <dbReference type="ARBA" id="ARBA00008335"/>
    </source>
</evidence>
<feature type="transmembrane region" description="Helical" evidence="7">
    <location>
        <begin position="350"/>
        <end position="369"/>
    </location>
</feature>
<gene>
    <name evidence="9" type="ORF">PAXRUDRAFT_244285</name>
</gene>
<evidence type="ECO:0000259" key="8">
    <source>
        <dbReference type="PROSITE" id="PS50850"/>
    </source>
</evidence>
<evidence type="ECO:0000256" key="6">
    <source>
        <dbReference type="ARBA" id="ARBA00023136"/>
    </source>
</evidence>
<feature type="transmembrane region" description="Helical" evidence="7">
    <location>
        <begin position="442"/>
        <end position="463"/>
    </location>
</feature>
<keyword evidence="6 7" id="KW-0472">Membrane</keyword>
<keyword evidence="5 7" id="KW-1133">Transmembrane helix</keyword>
<reference evidence="10" key="2">
    <citation type="submission" date="2015-01" db="EMBL/GenBank/DDBJ databases">
        <title>Evolutionary Origins and Diversification of the Mycorrhizal Mutualists.</title>
        <authorList>
            <consortium name="DOE Joint Genome Institute"/>
            <consortium name="Mycorrhizal Genomics Consortium"/>
            <person name="Kohler A."/>
            <person name="Kuo A."/>
            <person name="Nagy L.G."/>
            <person name="Floudas D."/>
            <person name="Copeland A."/>
            <person name="Barry K.W."/>
            <person name="Cichocki N."/>
            <person name="Veneault-Fourrey C."/>
            <person name="LaButti K."/>
            <person name="Lindquist E.A."/>
            <person name="Lipzen A."/>
            <person name="Lundell T."/>
            <person name="Morin E."/>
            <person name="Murat C."/>
            <person name="Riley R."/>
            <person name="Ohm R."/>
            <person name="Sun H."/>
            <person name="Tunlid A."/>
            <person name="Henrissat B."/>
            <person name="Grigoriev I.V."/>
            <person name="Hibbett D.S."/>
            <person name="Martin F."/>
        </authorList>
    </citation>
    <scope>NUCLEOTIDE SEQUENCE [LARGE SCALE GENOMIC DNA]</scope>
    <source>
        <strain evidence="10">Ve08.2h10</strain>
    </source>
</reference>
<dbReference type="Proteomes" id="UP000054538">
    <property type="component" value="Unassembled WGS sequence"/>
</dbReference>
<evidence type="ECO:0000256" key="7">
    <source>
        <dbReference type="SAM" id="Phobius"/>
    </source>
</evidence>